<sequence>MKGRTKKQNGSKSLLLNILVTASQLPCANRPVAAVVRGPVFDFSVTVPFLQLRVELFFLEEDSLCFELRMPCWELRLPWRRSGVIPELRHPSNCVTELTRLVLEGRQSVKIRSHIQRRWRFHSDELSLTTTRQSLDRTKRIDPRCGHDGTGLRIEGWAKAGVKGATTSLPIILAFGDISVHGYWQAKIKGVTRLDVGETRSSDTAPSRASKMETKGTVCALPRDAQCGKTTSKCDGLVDMHCNQPPQTGADKLIHRAAN</sequence>
<organism evidence="1 2">
    <name type="scientific">Taenia crassiceps</name>
    <dbReference type="NCBI Taxonomy" id="6207"/>
    <lineage>
        <taxon>Eukaryota</taxon>
        <taxon>Metazoa</taxon>
        <taxon>Spiralia</taxon>
        <taxon>Lophotrochozoa</taxon>
        <taxon>Platyhelminthes</taxon>
        <taxon>Cestoda</taxon>
        <taxon>Eucestoda</taxon>
        <taxon>Cyclophyllidea</taxon>
        <taxon>Taeniidae</taxon>
        <taxon>Taenia</taxon>
    </lineage>
</organism>
<evidence type="ECO:0000313" key="1">
    <source>
        <dbReference type="EMBL" id="KAL5104393.1"/>
    </source>
</evidence>
<proteinExistence type="predicted"/>
<evidence type="ECO:0000313" key="2">
    <source>
        <dbReference type="Proteomes" id="UP001651158"/>
    </source>
</evidence>
<name>A0ABR4Q4T4_9CEST</name>
<keyword evidence="2" id="KW-1185">Reference proteome</keyword>
<reference evidence="1 2" key="1">
    <citation type="journal article" date="2022" name="Front. Cell. Infect. Microbiol.">
        <title>The Genomes of Two Strains of Taenia crassiceps the Animal Model for the Study of Human Cysticercosis.</title>
        <authorList>
            <person name="Bobes R.J."/>
            <person name="Estrada K."/>
            <person name="Rios-Valencia D.G."/>
            <person name="Calderon-Gallegos A."/>
            <person name="de la Torre P."/>
            <person name="Carrero J.C."/>
            <person name="Sanchez-Flores A."/>
            <person name="Laclette J.P."/>
        </authorList>
    </citation>
    <scope>NUCLEOTIDE SEQUENCE [LARGE SCALE GENOMIC DNA]</scope>
    <source>
        <strain evidence="1">WFUcys</strain>
    </source>
</reference>
<gene>
    <name evidence="1" type="ORF">TcWFU_000730</name>
</gene>
<dbReference type="Proteomes" id="UP001651158">
    <property type="component" value="Unassembled WGS sequence"/>
</dbReference>
<protein>
    <submittedName>
        <fullName evidence="1">Uncharacterized protein</fullName>
    </submittedName>
</protein>
<accession>A0ABR4Q4T4</accession>
<dbReference type="EMBL" id="JAKROA010000012">
    <property type="protein sequence ID" value="KAL5104393.1"/>
    <property type="molecule type" value="Genomic_DNA"/>
</dbReference>
<comment type="caution">
    <text evidence="1">The sequence shown here is derived from an EMBL/GenBank/DDBJ whole genome shotgun (WGS) entry which is preliminary data.</text>
</comment>